<name>A0A849SPD6_UNCEI</name>
<evidence type="ECO:0000313" key="1">
    <source>
        <dbReference type="EMBL" id="NOT34504.1"/>
    </source>
</evidence>
<protein>
    <recommendedName>
        <fullName evidence="3">DNA polymerase III subunit gamma/tau</fullName>
    </recommendedName>
</protein>
<sequence length="153" mass="16523">APARPMAASAAPVRPLAENAAPAALAEAPPLDAERAEALWSEVLVGVMNRKPLLGAFLSESVFRSFEGDALVIAMDDLHRAVVDEKDNRAIIAIEVSQRFGRDLRLSCVPQDAAVPRRASTLEEVKPQVDRAIAWFDGEVIKRPTRGQENASS</sequence>
<gene>
    <name evidence="1" type="ORF">HOP12_10075</name>
</gene>
<feature type="non-terminal residue" evidence="1">
    <location>
        <position position="1"/>
    </location>
</feature>
<accession>A0A849SPD6</accession>
<reference evidence="1 2" key="1">
    <citation type="submission" date="2020-04" db="EMBL/GenBank/DDBJ databases">
        <title>Metagenomic profiling of ammonia- and methane-oxidizing microorganisms in a Dutch drinking water treatment plant.</title>
        <authorList>
            <person name="Poghosyan L."/>
            <person name="Leucker S."/>
        </authorList>
    </citation>
    <scope>NUCLEOTIDE SEQUENCE [LARGE SCALE GENOMIC DNA]</scope>
    <source>
        <strain evidence="1">S-RSF-IL-03</strain>
    </source>
</reference>
<dbReference type="Proteomes" id="UP000580839">
    <property type="component" value="Unassembled WGS sequence"/>
</dbReference>
<proteinExistence type="predicted"/>
<organism evidence="1 2">
    <name type="scientific">Eiseniibacteriota bacterium</name>
    <dbReference type="NCBI Taxonomy" id="2212470"/>
    <lineage>
        <taxon>Bacteria</taxon>
        <taxon>Candidatus Eiseniibacteriota</taxon>
    </lineage>
</organism>
<dbReference type="EMBL" id="JABFRW010000127">
    <property type="protein sequence ID" value="NOT34504.1"/>
    <property type="molecule type" value="Genomic_DNA"/>
</dbReference>
<dbReference type="AlphaFoldDB" id="A0A849SPD6"/>
<evidence type="ECO:0000313" key="2">
    <source>
        <dbReference type="Proteomes" id="UP000580839"/>
    </source>
</evidence>
<evidence type="ECO:0008006" key="3">
    <source>
        <dbReference type="Google" id="ProtNLM"/>
    </source>
</evidence>
<comment type="caution">
    <text evidence="1">The sequence shown here is derived from an EMBL/GenBank/DDBJ whole genome shotgun (WGS) entry which is preliminary data.</text>
</comment>